<evidence type="ECO:0000313" key="1">
    <source>
        <dbReference type="EMBL" id="KKK88601.1"/>
    </source>
</evidence>
<dbReference type="EMBL" id="LAZR01049879">
    <property type="protein sequence ID" value="KKK88601.1"/>
    <property type="molecule type" value="Genomic_DNA"/>
</dbReference>
<comment type="caution">
    <text evidence="1">The sequence shown here is derived from an EMBL/GenBank/DDBJ whole genome shotgun (WGS) entry which is preliminary data.</text>
</comment>
<accession>A0A0F9BW10</accession>
<feature type="non-terminal residue" evidence="1">
    <location>
        <position position="87"/>
    </location>
</feature>
<dbReference type="AlphaFoldDB" id="A0A0F9BW10"/>
<reference evidence="1" key="1">
    <citation type="journal article" date="2015" name="Nature">
        <title>Complex archaea that bridge the gap between prokaryotes and eukaryotes.</title>
        <authorList>
            <person name="Spang A."/>
            <person name="Saw J.H."/>
            <person name="Jorgensen S.L."/>
            <person name="Zaremba-Niedzwiedzka K."/>
            <person name="Martijn J."/>
            <person name="Lind A.E."/>
            <person name="van Eijk R."/>
            <person name="Schleper C."/>
            <person name="Guy L."/>
            <person name="Ettema T.J."/>
        </authorList>
    </citation>
    <scope>NUCLEOTIDE SEQUENCE</scope>
</reference>
<gene>
    <name evidence="1" type="ORF">LCGC14_2741490</name>
</gene>
<name>A0A0F9BW10_9ZZZZ</name>
<protein>
    <submittedName>
        <fullName evidence="1">Uncharacterized protein</fullName>
    </submittedName>
</protein>
<organism evidence="1">
    <name type="scientific">marine sediment metagenome</name>
    <dbReference type="NCBI Taxonomy" id="412755"/>
    <lineage>
        <taxon>unclassified sequences</taxon>
        <taxon>metagenomes</taxon>
        <taxon>ecological metagenomes</taxon>
    </lineage>
</organism>
<proteinExistence type="predicted"/>
<sequence>MSKLFDPGQVVELRCPTRRGTTSGYFTDMGALAAASGKLSGTVPGVYATLNPVNPALQARSDNHITTSVQSTTSDADILKRNWLPLD</sequence>